<sequence>MELTQEDIKILQEAEMRLRRLSPDKLRVVSDFLAELEETEENEATTELLNIPGFEKSLREAIMQAEAGEVVPFDSIRRDV</sequence>
<evidence type="ECO:0000313" key="2">
    <source>
        <dbReference type="Proteomes" id="UP000031549"/>
    </source>
</evidence>
<protein>
    <submittedName>
        <fullName evidence="1">Uncharacterized protein</fullName>
    </submittedName>
</protein>
<reference evidence="1 2" key="1">
    <citation type="journal article" date="2015" name="Genome Announc.">
        <title>Draft Genome Sequence of Cyanobacterium Hassallia byssoidea Strain VB512170, Isolated from Monuments in India.</title>
        <authorList>
            <person name="Singh D."/>
            <person name="Chandrababunaidu M.M."/>
            <person name="Panda A."/>
            <person name="Sen D."/>
            <person name="Bhattacharyya S."/>
            <person name="Adhikary S.P."/>
            <person name="Tripathy S."/>
        </authorList>
    </citation>
    <scope>NUCLEOTIDE SEQUENCE [LARGE SCALE GENOMIC DNA]</scope>
    <source>
        <strain evidence="1 2">VB512170</strain>
    </source>
</reference>
<dbReference type="Proteomes" id="UP000031549">
    <property type="component" value="Unassembled WGS sequence"/>
</dbReference>
<evidence type="ECO:0000313" key="1">
    <source>
        <dbReference type="EMBL" id="NEU76253.1"/>
    </source>
</evidence>
<comment type="caution">
    <text evidence="1">The sequence shown here is derived from an EMBL/GenBank/DDBJ whole genome shotgun (WGS) entry which is preliminary data.</text>
</comment>
<keyword evidence="2" id="KW-1185">Reference proteome</keyword>
<dbReference type="AlphaFoldDB" id="A0A846HGN8"/>
<gene>
    <name evidence="1" type="ORF">PI95_027930</name>
</gene>
<dbReference type="EMBL" id="JTCM02000101">
    <property type="protein sequence ID" value="NEU76253.1"/>
    <property type="molecule type" value="Genomic_DNA"/>
</dbReference>
<dbReference type="RefSeq" id="WP_039742156.1">
    <property type="nucleotide sequence ID" value="NZ_JTCM02000101.1"/>
</dbReference>
<name>A0A846HGN8_9CYAN</name>
<organism evidence="1 2">
    <name type="scientific">Hassallia byssoidea VB512170</name>
    <dbReference type="NCBI Taxonomy" id="1304833"/>
    <lineage>
        <taxon>Bacteria</taxon>
        <taxon>Bacillati</taxon>
        <taxon>Cyanobacteriota</taxon>
        <taxon>Cyanophyceae</taxon>
        <taxon>Nostocales</taxon>
        <taxon>Tolypothrichaceae</taxon>
        <taxon>Hassallia</taxon>
    </lineage>
</organism>
<proteinExistence type="predicted"/>
<accession>A0A846HGN8</accession>